<accession>A0A1I0FLU7</accession>
<gene>
    <name evidence="1" type="ORF">SAMN05421811_103519</name>
</gene>
<protein>
    <submittedName>
        <fullName evidence="1">Uncharacterized protein</fullName>
    </submittedName>
</protein>
<dbReference type="Proteomes" id="UP000199361">
    <property type="component" value="Unassembled WGS sequence"/>
</dbReference>
<dbReference type="EMBL" id="FOHX01000003">
    <property type="protein sequence ID" value="SET59091.1"/>
    <property type="molecule type" value="Genomic_DNA"/>
</dbReference>
<keyword evidence="2" id="KW-1185">Reference proteome</keyword>
<proteinExistence type="predicted"/>
<name>A0A1I0FLU7_9ACTN</name>
<sequence>MDTVAGAGALMDTRLPHEVKRVSMVIVLPSKPEVSKTPVAAYELLTLVTRPAPLRVRR</sequence>
<evidence type="ECO:0000313" key="2">
    <source>
        <dbReference type="Proteomes" id="UP000199361"/>
    </source>
</evidence>
<organism evidence="1 2">
    <name type="scientific">Nonomuraea wenchangensis</name>
    <dbReference type="NCBI Taxonomy" id="568860"/>
    <lineage>
        <taxon>Bacteria</taxon>
        <taxon>Bacillati</taxon>
        <taxon>Actinomycetota</taxon>
        <taxon>Actinomycetes</taxon>
        <taxon>Streptosporangiales</taxon>
        <taxon>Streptosporangiaceae</taxon>
        <taxon>Nonomuraea</taxon>
    </lineage>
</organism>
<dbReference type="AlphaFoldDB" id="A0A1I0FLU7"/>
<reference evidence="1 2" key="1">
    <citation type="submission" date="2016-10" db="EMBL/GenBank/DDBJ databases">
        <authorList>
            <person name="de Groot N.N."/>
        </authorList>
    </citation>
    <scope>NUCLEOTIDE SEQUENCE [LARGE SCALE GENOMIC DNA]</scope>
    <source>
        <strain evidence="1 2">CGMCC 4.5598</strain>
    </source>
</reference>
<evidence type="ECO:0000313" key="1">
    <source>
        <dbReference type="EMBL" id="SET59091.1"/>
    </source>
</evidence>